<evidence type="ECO:0000259" key="2">
    <source>
        <dbReference type="Pfam" id="PF13847"/>
    </source>
</evidence>
<dbReference type="InterPro" id="IPR029063">
    <property type="entry name" value="SAM-dependent_MTases_sf"/>
</dbReference>
<keyword evidence="3" id="KW-0489">Methyltransferase</keyword>
<dbReference type="InterPro" id="IPR025714">
    <property type="entry name" value="Methyltranfer_dom"/>
</dbReference>
<dbReference type="Pfam" id="PF13847">
    <property type="entry name" value="Methyltransf_31"/>
    <property type="match status" value="1"/>
</dbReference>
<evidence type="ECO:0000313" key="3">
    <source>
        <dbReference type="EMBL" id="MFC5986641.1"/>
    </source>
</evidence>
<comment type="caution">
    <text evidence="3">The sequence shown here is derived from an EMBL/GenBank/DDBJ whole genome shotgun (WGS) entry which is preliminary data.</text>
</comment>
<organism evidence="3 4">
    <name type="scientific">Marinicrinis lubricantis</name>
    <dbReference type="NCBI Taxonomy" id="2086470"/>
    <lineage>
        <taxon>Bacteria</taxon>
        <taxon>Bacillati</taxon>
        <taxon>Bacillota</taxon>
        <taxon>Bacilli</taxon>
        <taxon>Bacillales</taxon>
        <taxon>Paenibacillaceae</taxon>
    </lineage>
</organism>
<dbReference type="PANTHER" id="PTHR43591">
    <property type="entry name" value="METHYLTRANSFERASE"/>
    <property type="match status" value="1"/>
</dbReference>
<gene>
    <name evidence="3" type="ORF">ACFPXP_09450</name>
</gene>
<dbReference type="SUPFAM" id="SSF53335">
    <property type="entry name" value="S-adenosyl-L-methionine-dependent methyltransferases"/>
    <property type="match status" value="1"/>
</dbReference>
<dbReference type="EC" id="2.1.1.-" evidence="3"/>
<dbReference type="Gene3D" id="3.40.50.150">
    <property type="entry name" value="Vaccinia Virus protein VP39"/>
    <property type="match status" value="1"/>
</dbReference>
<feature type="domain" description="Methyltransferase" evidence="2">
    <location>
        <begin position="36"/>
        <end position="146"/>
    </location>
</feature>
<dbReference type="PANTHER" id="PTHR43591:SF24">
    <property type="entry name" value="2-METHOXY-6-POLYPRENYL-1,4-BENZOQUINOL METHYLASE, MITOCHONDRIAL"/>
    <property type="match status" value="1"/>
</dbReference>
<sequence length="189" mass="21487">MNERRFDPAKMARLDNPERRKALPPEKLLQEFNLEPDDDVLDLGAGTGYFTLPAAKMTQGTIYALDVESQMLGVLMERTDEEALMNVQFVQGVIEDIPMDPEKVDKAIASFVLHEVEPLSKGLEEIKRVLKPSGRCLCIEWEKKPMEQGPPFEHRIHSDDMKKAFEEHGFSVISTTFPSDSHYVIIAQK</sequence>
<dbReference type="GO" id="GO:0032259">
    <property type="term" value="P:methylation"/>
    <property type="evidence" value="ECO:0007669"/>
    <property type="project" value="UniProtKB-KW"/>
</dbReference>
<evidence type="ECO:0000256" key="1">
    <source>
        <dbReference type="SAM" id="MobiDB-lite"/>
    </source>
</evidence>
<dbReference type="RefSeq" id="WP_379893957.1">
    <property type="nucleotide sequence ID" value="NZ_CBCSCT010000085.1"/>
</dbReference>
<protein>
    <submittedName>
        <fullName evidence="3">Class I SAM-dependent methyltransferase</fullName>
        <ecNumber evidence="3">2.1.1.-</ecNumber>
    </submittedName>
</protein>
<reference evidence="4" key="1">
    <citation type="journal article" date="2019" name="Int. J. Syst. Evol. Microbiol.">
        <title>The Global Catalogue of Microorganisms (GCM) 10K type strain sequencing project: providing services to taxonomists for standard genome sequencing and annotation.</title>
        <authorList>
            <consortium name="The Broad Institute Genomics Platform"/>
            <consortium name="The Broad Institute Genome Sequencing Center for Infectious Disease"/>
            <person name="Wu L."/>
            <person name="Ma J."/>
        </authorList>
    </citation>
    <scope>NUCLEOTIDE SEQUENCE [LARGE SCALE GENOMIC DNA]</scope>
    <source>
        <strain evidence="4">CCM 8749</strain>
    </source>
</reference>
<dbReference type="CDD" id="cd02440">
    <property type="entry name" value="AdoMet_MTases"/>
    <property type="match status" value="1"/>
</dbReference>
<accession>A0ABW1INI9</accession>
<dbReference type="GO" id="GO:0008168">
    <property type="term" value="F:methyltransferase activity"/>
    <property type="evidence" value="ECO:0007669"/>
    <property type="project" value="UniProtKB-KW"/>
</dbReference>
<dbReference type="EMBL" id="JBHSQV010000124">
    <property type="protein sequence ID" value="MFC5986641.1"/>
    <property type="molecule type" value="Genomic_DNA"/>
</dbReference>
<keyword evidence="3" id="KW-0808">Transferase</keyword>
<feature type="region of interest" description="Disordered" evidence="1">
    <location>
        <begin position="1"/>
        <end position="22"/>
    </location>
</feature>
<proteinExistence type="predicted"/>
<name>A0ABW1INI9_9BACL</name>
<keyword evidence="4" id="KW-1185">Reference proteome</keyword>
<evidence type="ECO:0000313" key="4">
    <source>
        <dbReference type="Proteomes" id="UP001596250"/>
    </source>
</evidence>
<dbReference type="Proteomes" id="UP001596250">
    <property type="component" value="Unassembled WGS sequence"/>
</dbReference>